<gene>
    <name evidence="1" type="ORF">AMECASPLE_032385</name>
</gene>
<accession>A0ABV0Z5E2</accession>
<comment type="caution">
    <text evidence="1">The sequence shown here is derived from an EMBL/GenBank/DDBJ whole genome shotgun (WGS) entry which is preliminary data.</text>
</comment>
<organism evidence="1 2">
    <name type="scientific">Ameca splendens</name>
    <dbReference type="NCBI Taxonomy" id="208324"/>
    <lineage>
        <taxon>Eukaryota</taxon>
        <taxon>Metazoa</taxon>
        <taxon>Chordata</taxon>
        <taxon>Craniata</taxon>
        <taxon>Vertebrata</taxon>
        <taxon>Euteleostomi</taxon>
        <taxon>Actinopterygii</taxon>
        <taxon>Neopterygii</taxon>
        <taxon>Teleostei</taxon>
        <taxon>Neoteleostei</taxon>
        <taxon>Acanthomorphata</taxon>
        <taxon>Ovalentaria</taxon>
        <taxon>Atherinomorphae</taxon>
        <taxon>Cyprinodontiformes</taxon>
        <taxon>Goodeidae</taxon>
        <taxon>Ameca</taxon>
    </lineage>
</organism>
<dbReference type="EMBL" id="JAHRIP010051220">
    <property type="protein sequence ID" value="MEQ2301087.1"/>
    <property type="molecule type" value="Genomic_DNA"/>
</dbReference>
<reference evidence="1 2" key="1">
    <citation type="submission" date="2021-06" db="EMBL/GenBank/DDBJ databases">
        <authorList>
            <person name="Palmer J.M."/>
        </authorList>
    </citation>
    <scope>NUCLEOTIDE SEQUENCE [LARGE SCALE GENOMIC DNA]</scope>
    <source>
        <strain evidence="1 2">AS_MEX2019</strain>
        <tissue evidence="1">Muscle</tissue>
    </source>
</reference>
<dbReference type="Proteomes" id="UP001469553">
    <property type="component" value="Unassembled WGS sequence"/>
</dbReference>
<evidence type="ECO:0000313" key="2">
    <source>
        <dbReference type="Proteomes" id="UP001469553"/>
    </source>
</evidence>
<keyword evidence="2" id="KW-1185">Reference proteome</keyword>
<protein>
    <submittedName>
        <fullName evidence="1">Uncharacterized protein</fullName>
    </submittedName>
</protein>
<proteinExistence type="predicted"/>
<evidence type="ECO:0000313" key="1">
    <source>
        <dbReference type="EMBL" id="MEQ2301087.1"/>
    </source>
</evidence>
<sequence>MFKKYNRSPLRVVRMTFSEPKSVLSREDCGKTETKERYSPTNRALIKRYQLNGAGIHPFSSLVNEHIYFYNHHTIINVEVRSTLSPPYREIKVSAAGEVKGQPLVR</sequence>
<name>A0ABV0Z5E2_9TELE</name>